<evidence type="ECO:0000256" key="14">
    <source>
        <dbReference type="RuleBase" id="RU000461"/>
    </source>
</evidence>
<comment type="subcellular location">
    <subcellularLocation>
        <location evidence="2">Membrane</location>
        <topology evidence="2">Single-pass membrane protein</topology>
    </subcellularLocation>
</comment>
<evidence type="ECO:0000313" key="17">
    <source>
        <dbReference type="Proteomes" id="UP000218811"/>
    </source>
</evidence>
<keyword evidence="6 15" id="KW-0812">Transmembrane</keyword>
<feature type="transmembrane region" description="Helical" evidence="15">
    <location>
        <begin position="6"/>
        <end position="24"/>
    </location>
</feature>
<keyword evidence="7 13" id="KW-0479">Metal-binding</keyword>
<evidence type="ECO:0000313" key="16">
    <source>
        <dbReference type="EMBL" id="PCH39689.1"/>
    </source>
</evidence>
<evidence type="ECO:0000256" key="15">
    <source>
        <dbReference type="SAM" id="Phobius"/>
    </source>
</evidence>
<organism evidence="16 17">
    <name type="scientific">Wolfiporia cocos (strain MD-104)</name>
    <name type="common">Brown rot fungus</name>
    <dbReference type="NCBI Taxonomy" id="742152"/>
    <lineage>
        <taxon>Eukaryota</taxon>
        <taxon>Fungi</taxon>
        <taxon>Dikarya</taxon>
        <taxon>Basidiomycota</taxon>
        <taxon>Agaricomycotina</taxon>
        <taxon>Agaricomycetes</taxon>
        <taxon>Polyporales</taxon>
        <taxon>Phaeolaceae</taxon>
        <taxon>Wolfiporia</taxon>
    </lineage>
</organism>
<keyword evidence="9 14" id="KW-0560">Oxidoreductase</keyword>
<dbReference type="EMBL" id="KB468042">
    <property type="protein sequence ID" value="PCH39689.1"/>
    <property type="molecule type" value="Genomic_DNA"/>
</dbReference>
<dbReference type="Gene3D" id="1.10.630.10">
    <property type="entry name" value="Cytochrome P450"/>
    <property type="match status" value="1"/>
</dbReference>
<dbReference type="Pfam" id="PF00067">
    <property type="entry name" value="p450"/>
    <property type="match status" value="1"/>
</dbReference>
<dbReference type="InterPro" id="IPR002401">
    <property type="entry name" value="Cyt_P450_E_grp-I"/>
</dbReference>
<proteinExistence type="inferred from homology"/>
<dbReference type="PANTHER" id="PTHR46300:SF7">
    <property type="entry name" value="P450, PUTATIVE (EUROFUNG)-RELATED"/>
    <property type="match status" value="1"/>
</dbReference>
<dbReference type="InterPro" id="IPR036396">
    <property type="entry name" value="Cyt_P450_sf"/>
</dbReference>
<dbReference type="GO" id="GO:0020037">
    <property type="term" value="F:heme binding"/>
    <property type="evidence" value="ECO:0007669"/>
    <property type="project" value="InterPro"/>
</dbReference>
<dbReference type="GO" id="GO:0016020">
    <property type="term" value="C:membrane"/>
    <property type="evidence" value="ECO:0007669"/>
    <property type="project" value="UniProtKB-SubCell"/>
</dbReference>
<evidence type="ECO:0000256" key="1">
    <source>
        <dbReference type="ARBA" id="ARBA00001971"/>
    </source>
</evidence>
<keyword evidence="8 15" id="KW-1133">Transmembrane helix</keyword>
<evidence type="ECO:0000256" key="7">
    <source>
        <dbReference type="ARBA" id="ARBA00022723"/>
    </source>
</evidence>
<dbReference type="OrthoDB" id="2789670at2759"/>
<dbReference type="AlphaFoldDB" id="A0A2H3JLM0"/>
<evidence type="ECO:0000256" key="8">
    <source>
        <dbReference type="ARBA" id="ARBA00022989"/>
    </source>
</evidence>
<evidence type="ECO:0000256" key="4">
    <source>
        <dbReference type="ARBA" id="ARBA00010617"/>
    </source>
</evidence>
<dbReference type="PANTHER" id="PTHR46300">
    <property type="entry name" value="P450, PUTATIVE (EUROFUNG)-RELATED-RELATED"/>
    <property type="match status" value="1"/>
</dbReference>
<dbReference type="GO" id="GO:0005506">
    <property type="term" value="F:iron ion binding"/>
    <property type="evidence" value="ECO:0007669"/>
    <property type="project" value="InterPro"/>
</dbReference>
<dbReference type="SUPFAM" id="SSF48264">
    <property type="entry name" value="Cytochrome P450"/>
    <property type="match status" value="1"/>
</dbReference>
<keyword evidence="10 13" id="KW-0408">Iron</keyword>
<dbReference type="CDD" id="cd11065">
    <property type="entry name" value="CYP64-like"/>
    <property type="match status" value="1"/>
</dbReference>
<dbReference type="GO" id="GO:0004497">
    <property type="term" value="F:monooxygenase activity"/>
    <property type="evidence" value="ECO:0007669"/>
    <property type="project" value="UniProtKB-KW"/>
</dbReference>
<dbReference type="PRINTS" id="PR00463">
    <property type="entry name" value="EP450I"/>
</dbReference>
<accession>A0A2H3JLM0</accession>
<dbReference type="InterPro" id="IPR017972">
    <property type="entry name" value="Cyt_P450_CS"/>
</dbReference>
<keyword evidence="17" id="KW-1185">Reference proteome</keyword>
<keyword evidence="5 13" id="KW-0349">Heme</keyword>
<dbReference type="Proteomes" id="UP000218811">
    <property type="component" value="Unassembled WGS sequence"/>
</dbReference>
<keyword evidence="11 14" id="KW-0503">Monooxygenase</keyword>
<comment type="similarity">
    <text evidence="4 14">Belongs to the cytochrome P450 family.</text>
</comment>
<evidence type="ECO:0000256" key="10">
    <source>
        <dbReference type="ARBA" id="ARBA00023004"/>
    </source>
</evidence>
<evidence type="ECO:0000256" key="5">
    <source>
        <dbReference type="ARBA" id="ARBA00022617"/>
    </source>
</evidence>
<evidence type="ECO:0000256" key="6">
    <source>
        <dbReference type="ARBA" id="ARBA00022692"/>
    </source>
</evidence>
<gene>
    <name evidence="16" type="ORF">WOLCODRAFT_86049</name>
</gene>
<evidence type="ECO:0000256" key="13">
    <source>
        <dbReference type="PIRSR" id="PIRSR602401-1"/>
    </source>
</evidence>
<dbReference type="OMA" id="GWIREHK"/>
<dbReference type="STRING" id="742152.A0A2H3JLM0"/>
<evidence type="ECO:0000256" key="2">
    <source>
        <dbReference type="ARBA" id="ARBA00004167"/>
    </source>
</evidence>
<name>A0A2H3JLM0_WOLCO</name>
<dbReference type="GO" id="GO:0016705">
    <property type="term" value="F:oxidoreductase activity, acting on paired donors, with incorporation or reduction of molecular oxygen"/>
    <property type="evidence" value="ECO:0007669"/>
    <property type="project" value="InterPro"/>
</dbReference>
<protein>
    <submittedName>
        <fullName evidence="16">Cytochrome P450</fullName>
    </submittedName>
</protein>
<comment type="pathway">
    <text evidence="3">Secondary metabolite biosynthesis.</text>
</comment>
<comment type="cofactor">
    <cofactor evidence="1 13">
        <name>heme</name>
        <dbReference type="ChEBI" id="CHEBI:30413"/>
    </cofactor>
</comment>
<reference evidence="16 17" key="1">
    <citation type="journal article" date="2012" name="Science">
        <title>The Paleozoic origin of enzymatic lignin decomposition reconstructed from 31 fungal genomes.</title>
        <authorList>
            <person name="Floudas D."/>
            <person name="Binder M."/>
            <person name="Riley R."/>
            <person name="Barry K."/>
            <person name="Blanchette R.A."/>
            <person name="Henrissat B."/>
            <person name="Martinez A.T."/>
            <person name="Otillar R."/>
            <person name="Spatafora J.W."/>
            <person name="Yadav J.S."/>
            <person name="Aerts A."/>
            <person name="Benoit I."/>
            <person name="Boyd A."/>
            <person name="Carlson A."/>
            <person name="Copeland A."/>
            <person name="Coutinho P.M."/>
            <person name="de Vries R.P."/>
            <person name="Ferreira P."/>
            <person name="Findley K."/>
            <person name="Foster B."/>
            <person name="Gaskell J."/>
            <person name="Glotzer D."/>
            <person name="Gorecki P."/>
            <person name="Heitman J."/>
            <person name="Hesse C."/>
            <person name="Hori C."/>
            <person name="Igarashi K."/>
            <person name="Jurgens J.A."/>
            <person name="Kallen N."/>
            <person name="Kersten P."/>
            <person name="Kohler A."/>
            <person name="Kuees U."/>
            <person name="Kumar T.K.A."/>
            <person name="Kuo A."/>
            <person name="LaButti K."/>
            <person name="Larrondo L.F."/>
            <person name="Lindquist E."/>
            <person name="Ling A."/>
            <person name="Lombard V."/>
            <person name="Lucas S."/>
            <person name="Lundell T."/>
            <person name="Martin R."/>
            <person name="McLaughlin D.J."/>
            <person name="Morgenstern I."/>
            <person name="Morin E."/>
            <person name="Murat C."/>
            <person name="Nagy L.G."/>
            <person name="Nolan M."/>
            <person name="Ohm R.A."/>
            <person name="Patyshakuliyeva A."/>
            <person name="Rokas A."/>
            <person name="Ruiz-Duenas F.J."/>
            <person name="Sabat G."/>
            <person name="Salamov A."/>
            <person name="Samejima M."/>
            <person name="Schmutz J."/>
            <person name="Slot J.C."/>
            <person name="St John F."/>
            <person name="Stenlid J."/>
            <person name="Sun H."/>
            <person name="Sun S."/>
            <person name="Syed K."/>
            <person name="Tsang A."/>
            <person name="Wiebenga A."/>
            <person name="Young D."/>
            <person name="Pisabarro A."/>
            <person name="Eastwood D.C."/>
            <person name="Martin F."/>
            <person name="Cullen D."/>
            <person name="Grigoriev I.V."/>
            <person name="Hibbett D.S."/>
        </authorList>
    </citation>
    <scope>NUCLEOTIDE SEQUENCE [LARGE SCALE GENOMIC DNA]</scope>
    <source>
        <strain evidence="16 17">MD-104</strain>
    </source>
</reference>
<keyword evidence="12 15" id="KW-0472">Membrane</keyword>
<dbReference type="InterPro" id="IPR001128">
    <property type="entry name" value="Cyt_P450"/>
</dbReference>
<evidence type="ECO:0000256" key="3">
    <source>
        <dbReference type="ARBA" id="ARBA00005179"/>
    </source>
</evidence>
<feature type="binding site" description="axial binding residue" evidence="13">
    <location>
        <position position="445"/>
    </location>
    <ligand>
        <name>heme</name>
        <dbReference type="ChEBI" id="CHEBI:30413"/>
    </ligand>
    <ligandPart>
        <name>Fe</name>
        <dbReference type="ChEBI" id="CHEBI:18248"/>
    </ligandPart>
</feature>
<evidence type="ECO:0000256" key="11">
    <source>
        <dbReference type="ARBA" id="ARBA00023033"/>
    </source>
</evidence>
<evidence type="ECO:0000256" key="12">
    <source>
        <dbReference type="ARBA" id="ARBA00023136"/>
    </source>
</evidence>
<evidence type="ECO:0000256" key="9">
    <source>
        <dbReference type="ARBA" id="ARBA00023002"/>
    </source>
</evidence>
<sequence length="519" mass="59083">MALQFHDVAVVLTIIFAVVLWHYGNRPSHVKGKKLPPGPRPLFFIGNSHQFSPTYLQQQLAQWKLKYGDIIYATIFQKPVIILNSVQSAQDLLDKKSSIYSDRPHTILYDQILGWVADMAFMEYGERWKKHRKWAQSAYNDKATLKTYRPIQTREVCALLSGFLNTPDKFHTHIKRYVAALIMETAYGHSISTADDEYVRMADEALVVTTEAGIPGATTIDIFPILRYVPPWVPGASFMRHVAKARPLVEAAADIPYLSVKESMANGTAKPSFVLSLIKDAIATGKMTKDHEDDIKGCAGVLYGGKGSVLLTFVVAMTLFPNALQKAQEELDRVVGRHRLPDLEDRESLPYIDSLIKEVYRYVPPCPWTSPIPHRVMEDDDYRGYHNPKGSMILPNIWYLYMMRDPAMFIDPEKFWPERFQEMSINEAQQKNPSNFIFGFGRRICPGRHFADENIWLAIACTASLFNIQKARDIYGRNIIPDVAFSSGFVSHPKRFECEIRPRSEDATKLLLGYINTAL</sequence>
<dbReference type="InterPro" id="IPR050364">
    <property type="entry name" value="Cytochrome_P450_fung"/>
</dbReference>
<dbReference type="PROSITE" id="PS00086">
    <property type="entry name" value="CYTOCHROME_P450"/>
    <property type="match status" value="1"/>
</dbReference>